<dbReference type="PANTHER" id="PTHR33164">
    <property type="entry name" value="TRANSCRIPTIONAL REGULATOR, MARR FAMILY"/>
    <property type="match status" value="1"/>
</dbReference>
<reference evidence="2 3" key="1">
    <citation type="submission" date="2018-10" db="EMBL/GenBank/DDBJ databases">
        <title>Draft genome of Mycobacterium hodleri strain B.</title>
        <authorList>
            <person name="Amande T.J."/>
            <person name="Mcgenity T.J."/>
        </authorList>
    </citation>
    <scope>NUCLEOTIDE SEQUENCE [LARGE SCALE GENOMIC DNA]</scope>
    <source>
        <strain evidence="2 3">B</strain>
    </source>
</reference>
<dbReference type="Proteomes" id="UP000315759">
    <property type="component" value="Unassembled WGS sequence"/>
</dbReference>
<dbReference type="InterPro" id="IPR036388">
    <property type="entry name" value="WH-like_DNA-bd_sf"/>
</dbReference>
<dbReference type="Pfam" id="PF01047">
    <property type="entry name" value="MarR"/>
    <property type="match status" value="1"/>
</dbReference>
<dbReference type="InterPro" id="IPR039422">
    <property type="entry name" value="MarR/SlyA-like"/>
</dbReference>
<evidence type="ECO:0000313" key="2">
    <source>
        <dbReference type="EMBL" id="TQR87035.1"/>
    </source>
</evidence>
<dbReference type="EMBL" id="VIFX01000008">
    <property type="protein sequence ID" value="TQR87035.1"/>
    <property type="molecule type" value="Genomic_DNA"/>
</dbReference>
<dbReference type="SUPFAM" id="SSF46785">
    <property type="entry name" value="Winged helix' DNA-binding domain"/>
    <property type="match status" value="1"/>
</dbReference>
<dbReference type="Gene3D" id="1.10.10.10">
    <property type="entry name" value="Winged helix-like DNA-binding domain superfamily/Winged helix DNA-binding domain"/>
    <property type="match status" value="1"/>
</dbReference>
<gene>
    <name evidence="2" type="ORF">D8S82_08180</name>
</gene>
<name>A0A544W476_9MYCO</name>
<dbReference type="RefSeq" id="WP_142551607.1">
    <property type="nucleotide sequence ID" value="NZ_VIFX01000008.1"/>
</dbReference>
<dbReference type="AlphaFoldDB" id="A0A544W476"/>
<dbReference type="InterPro" id="IPR000835">
    <property type="entry name" value="HTH_MarR-typ"/>
</dbReference>
<dbReference type="SMART" id="SM00347">
    <property type="entry name" value="HTH_MARR"/>
    <property type="match status" value="1"/>
</dbReference>
<protein>
    <submittedName>
        <fullName evidence="2">MarR family transcriptional regulator</fullName>
    </submittedName>
</protein>
<dbReference type="PRINTS" id="PR00598">
    <property type="entry name" value="HTHMARR"/>
</dbReference>
<evidence type="ECO:0000259" key="1">
    <source>
        <dbReference type="PROSITE" id="PS50995"/>
    </source>
</evidence>
<sequence>MKPKSDERHERDATGHWLANLSGPTIAMRGFLEAHDELQRRQARRMGLNATDMQALRLLDVHGPMGPTELGRRLDIRSASVTVLLDRLESDGLLERVRDVDDRRRVAVRVLPHAVDLLFDTWAPIVRALDDVGHAMTPAQQKAVCSFFDQLVGVMTEGDPVPAE</sequence>
<keyword evidence="3" id="KW-1185">Reference proteome</keyword>
<dbReference type="GO" id="GO:0003700">
    <property type="term" value="F:DNA-binding transcription factor activity"/>
    <property type="evidence" value="ECO:0007669"/>
    <property type="project" value="InterPro"/>
</dbReference>
<organism evidence="2 3">
    <name type="scientific">Mycolicibacterium hodleri</name>
    <dbReference type="NCBI Taxonomy" id="49897"/>
    <lineage>
        <taxon>Bacteria</taxon>
        <taxon>Bacillati</taxon>
        <taxon>Actinomycetota</taxon>
        <taxon>Actinomycetes</taxon>
        <taxon>Mycobacteriales</taxon>
        <taxon>Mycobacteriaceae</taxon>
        <taxon>Mycolicibacterium</taxon>
    </lineage>
</organism>
<proteinExistence type="predicted"/>
<evidence type="ECO:0000313" key="3">
    <source>
        <dbReference type="Proteomes" id="UP000315759"/>
    </source>
</evidence>
<feature type="domain" description="HTH marR-type" evidence="1">
    <location>
        <begin position="1"/>
        <end position="153"/>
    </location>
</feature>
<dbReference type="PROSITE" id="PS50995">
    <property type="entry name" value="HTH_MARR_2"/>
    <property type="match status" value="1"/>
</dbReference>
<dbReference type="GO" id="GO:0006950">
    <property type="term" value="P:response to stress"/>
    <property type="evidence" value="ECO:0007669"/>
    <property type="project" value="TreeGrafter"/>
</dbReference>
<dbReference type="PANTHER" id="PTHR33164:SF106">
    <property type="entry name" value="TRANSCRIPTIONAL REGULATORY PROTEIN"/>
    <property type="match status" value="1"/>
</dbReference>
<dbReference type="InterPro" id="IPR036390">
    <property type="entry name" value="WH_DNA-bd_sf"/>
</dbReference>
<comment type="caution">
    <text evidence="2">The sequence shown here is derived from an EMBL/GenBank/DDBJ whole genome shotgun (WGS) entry which is preliminary data.</text>
</comment>
<accession>A0A544W476</accession>